<reference evidence="6" key="3">
    <citation type="submission" date="2015-04" db="UniProtKB">
        <authorList>
            <consortium name="EnsemblPlants"/>
        </authorList>
    </citation>
    <scope>IDENTIFICATION</scope>
    <source>
        <strain evidence="6">cv. Jemalong A17</strain>
    </source>
</reference>
<dbReference type="InterPro" id="IPR000504">
    <property type="entry name" value="RRM_dom"/>
</dbReference>
<dbReference type="GO" id="GO:0071011">
    <property type="term" value="C:precatalytic spliceosome"/>
    <property type="evidence" value="ECO:0000318"/>
    <property type="project" value="GO_Central"/>
</dbReference>
<dbReference type="GO" id="GO:0003723">
    <property type="term" value="F:RNA binding"/>
    <property type="evidence" value="ECO:0007669"/>
    <property type="project" value="UniProtKB-UniRule"/>
</dbReference>
<gene>
    <name evidence="6" type="primary">25494010</name>
    <name evidence="4" type="ordered locus">MTR_4g117350</name>
    <name evidence="5" type="ORF">MtrunA17_Chr4g0065741</name>
</gene>
<dbReference type="OrthoDB" id="272703at2759"/>
<name>A0A072V257_MEDTR</name>
<reference evidence="4 7" key="2">
    <citation type="journal article" date="2014" name="BMC Genomics">
        <title>An improved genome release (version Mt4.0) for the model legume Medicago truncatula.</title>
        <authorList>
            <person name="Tang H."/>
            <person name="Krishnakumar V."/>
            <person name="Bidwell S."/>
            <person name="Rosen B."/>
            <person name="Chan A."/>
            <person name="Zhou S."/>
            <person name="Gentzbittel L."/>
            <person name="Childs K.L."/>
            <person name="Yandell M."/>
            <person name="Gundlach H."/>
            <person name="Mayer K.F."/>
            <person name="Schwartz D.C."/>
            <person name="Town C.D."/>
        </authorList>
    </citation>
    <scope>GENOME REANNOTATION</scope>
    <source>
        <strain evidence="4">A17</strain>
        <strain evidence="6 7">cv. Jemalong A17</strain>
    </source>
</reference>
<dbReference type="EMBL" id="CM001220">
    <property type="protein sequence ID" value="KEH32205.1"/>
    <property type="molecule type" value="Genomic_DNA"/>
</dbReference>
<dbReference type="Gramene" id="rna26912">
    <property type="protein sequence ID" value="RHN64126.1"/>
    <property type="gene ID" value="gene26912"/>
</dbReference>
<dbReference type="Proteomes" id="UP000265566">
    <property type="component" value="Chromosome 4"/>
</dbReference>
<dbReference type="PANTHER" id="PTHR45880:SF2">
    <property type="entry name" value="GLYCINE-RICH RNA-BINDING PROTEIN 4, MITOCHONDRIAL ISOFORM X1"/>
    <property type="match status" value="1"/>
</dbReference>
<evidence type="ECO:0000259" key="3">
    <source>
        <dbReference type="PROSITE" id="PS50102"/>
    </source>
</evidence>
<dbReference type="HOGENOM" id="CLU_132865_0_0_1"/>
<dbReference type="Proteomes" id="UP000002051">
    <property type="component" value="Chromosome 4"/>
</dbReference>
<evidence type="ECO:0000313" key="5">
    <source>
        <dbReference type="EMBL" id="RHN64126.1"/>
    </source>
</evidence>
<keyword evidence="1 2" id="KW-0694">RNA-binding</keyword>
<dbReference type="Pfam" id="PF00076">
    <property type="entry name" value="RRM_1"/>
    <property type="match status" value="1"/>
</dbReference>
<dbReference type="Gene3D" id="3.30.70.330">
    <property type="match status" value="1"/>
</dbReference>
<keyword evidence="7" id="KW-1185">Reference proteome</keyword>
<dbReference type="PROSITE" id="PS50102">
    <property type="entry name" value="RRM"/>
    <property type="match status" value="1"/>
</dbReference>
<proteinExistence type="predicted"/>
<dbReference type="InterPro" id="IPR012677">
    <property type="entry name" value="Nucleotide-bd_a/b_plait_sf"/>
</dbReference>
<dbReference type="EnsemblPlants" id="KEH32205">
    <property type="protein sequence ID" value="KEH32205"/>
    <property type="gene ID" value="MTR_4g117350"/>
</dbReference>
<dbReference type="InterPro" id="IPR051847">
    <property type="entry name" value="RNA_proc/Spliceosome_comp"/>
</dbReference>
<reference evidence="5" key="4">
    <citation type="journal article" date="2018" name="Nat. Plants">
        <title>Whole-genome landscape of Medicago truncatula symbiotic genes.</title>
        <authorList>
            <person name="Pecrix Y."/>
            <person name="Gamas P."/>
            <person name="Carrere S."/>
        </authorList>
    </citation>
    <scope>NUCLEOTIDE SEQUENCE</scope>
    <source>
        <tissue evidence="5">Leaves</tissue>
    </source>
</reference>
<protein>
    <submittedName>
        <fullName evidence="5">Putative nucleotide-binding alpha-beta plait domain-containing protein</fullName>
    </submittedName>
    <submittedName>
        <fullName evidence="4">RNA-binding (RRM/RBD/RNP motif) family protein</fullName>
    </submittedName>
</protein>
<sequence>MALVVGSSTICKPQIGFLHLSGNLKKQSVSEISFPTLSLSISTTSTRYAPSPSFCSTSSESSVECNMPSSTKIFIKGLPLSTTELHLTKVFSMFGEVTQVKLLIDKKTGQSLGFAYIWFVEEDSAQSAAKEMNGKLFYGRFIYVTIAKPGSSKSLKRKAYKF</sequence>
<evidence type="ECO:0000313" key="7">
    <source>
        <dbReference type="Proteomes" id="UP000002051"/>
    </source>
</evidence>
<organism evidence="4 7">
    <name type="scientific">Medicago truncatula</name>
    <name type="common">Barrel medic</name>
    <name type="synonym">Medicago tribuloides</name>
    <dbReference type="NCBI Taxonomy" id="3880"/>
    <lineage>
        <taxon>Eukaryota</taxon>
        <taxon>Viridiplantae</taxon>
        <taxon>Streptophyta</taxon>
        <taxon>Embryophyta</taxon>
        <taxon>Tracheophyta</taxon>
        <taxon>Spermatophyta</taxon>
        <taxon>Magnoliopsida</taxon>
        <taxon>eudicotyledons</taxon>
        <taxon>Gunneridae</taxon>
        <taxon>Pentapetalae</taxon>
        <taxon>rosids</taxon>
        <taxon>fabids</taxon>
        <taxon>Fabales</taxon>
        <taxon>Fabaceae</taxon>
        <taxon>Papilionoideae</taxon>
        <taxon>50 kb inversion clade</taxon>
        <taxon>NPAAA clade</taxon>
        <taxon>Hologalegina</taxon>
        <taxon>IRL clade</taxon>
        <taxon>Trifolieae</taxon>
        <taxon>Medicago</taxon>
    </lineage>
</organism>
<evidence type="ECO:0000256" key="2">
    <source>
        <dbReference type="PROSITE-ProRule" id="PRU00176"/>
    </source>
</evidence>
<dbReference type="SMART" id="SM00360">
    <property type="entry name" value="RRM"/>
    <property type="match status" value="1"/>
</dbReference>
<dbReference type="SUPFAM" id="SSF54928">
    <property type="entry name" value="RNA-binding domain, RBD"/>
    <property type="match status" value="1"/>
</dbReference>
<accession>A0A072V257</accession>
<dbReference type="GO" id="GO:0005686">
    <property type="term" value="C:U2 snRNP"/>
    <property type="evidence" value="ECO:0000318"/>
    <property type="project" value="GO_Central"/>
</dbReference>
<dbReference type="AlphaFoldDB" id="A0A072V257"/>
<reference evidence="4 7" key="1">
    <citation type="journal article" date="2011" name="Nature">
        <title>The Medicago genome provides insight into the evolution of rhizobial symbioses.</title>
        <authorList>
            <person name="Young N.D."/>
            <person name="Debelle F."/>
            <person name="Oldroyd G.E."/>
            <person name="Geurts R."/>
            <person name="Cannon S.B."/>
            <person name="Udvardi M.K."/>
            <person name="Benedito V.A."/>
            <person name="Mayer K.F."/>
            <person name="Gouzy J."/>
            <person name="Schoof H."/>
            <person name="Van de Peer Y."/>
            <person name="Proost S."/>
            <person name="Cook D.R."/>
            <person name="Meyers B.C."/>
            <person name="Spannagl M."/>
            <person name="Cheung F."/>
            <person name="De Mita S."/>
            <person name="Krishnakumar V."/>
            <person name="Gundlach H."/>
            <person name="Zhou S."/>
            <person name="Mudge J."/>
            <person name="Bharti A.K."/>
            <person name="Murray J.D."/>
            <person name="Naoumkina M.A."/>
            <person name="Rosen B."/>
            <person name="Silverstein K.A."/>
            <person name="Tang H."/>
            <person name="Rombauts S."/>
            <person name="Zhao P.X."/>
            <person name="Zhou P."/>
            <person name="Barbe V."/>
            <person name="Bardou P."/>
            <person name="Bechner M."/>
            <person name="Bellec A."/>
            <person name="Berger A."/>
            <person name="Berges H."/>
            <person name="Bidwell S."/>
            <person name="Bisseling T."/>
            <person name="Choisne N."/>
            <person name="Couloux A."/>
            <person name="Denny R."/>
            <person name="Deshpande S."/>
            <person name="Dai X."/>
            <person name="Doyle J.J."/>
            <person name="Dudez A.M."/>
            <person name="Farmer A.D."/>
            <person name="Fouteau S."/>
            <person name="Franken C."/>
            <person name="Gibelin C."/>
            <person name="Gish J."/>
            <person name="Goldstein S."/>
            <person name="Gonzalez A.J."/>
            <person name="Green P.J."/>
            <person name="Hallab A."/>
            <person name="Hartog M."/>
            <person name="Hua A."/>
            <person name="Humphray S.J."/>
            <person name="Jeong D.H."/>
            <person name="Jing Y."/>
            <person name="Jocker A."/>
            <person name="Kenton S.M."/>
            <person name="Kim D.J."/>
            <person name="Klee K."/>
            <person name="Lai H."/>
            <person name="Lang C."/>
            <person name="Lin S."/>
            <person name="Macmil S.L."/>
            <person name="Magdelenat G."/>
            <person name="Matthews L."/>
            <person name="McCorrison J."/>
            <person name="Monaghan E.L."/>
            <person name="Mun J.H."/>
            <person name="Najar F.Z."/>
            <person name="Nicholson C."/>
            <person name="Noirot C."/>
            <person name="O'Bleness M."/>
            <person name="Paule C.R."/>
            <person name="Poulain J."/>
            <person name="Prion F."/>
            <person name="Qin B."/>
            <person name="Qu C."/>
            <person name="Retzel E.F."/>
            <person name="Riddle C."/>
            <person name="Sallet E."/>
            <person name="Samain S."/>
            <person name="Samson N."/>
            <person name="Sanders I."/>
            <person name="Saurat O."/>
            <person name="Scarpelli C."/>
            <person name="Schiex T."/>
            <person name="Segurens B."/>
            <person name="Severin A.J."/>
            <person name="Sherrier D.J."/>
            <person name="Shi R."/>
            <person name="Sims S."/>
            <person name="Singer S.R."/>
            <person name="Sinharoy S."/>
            <person name="Sterck L."/>
            <person name="Viollet A."/>
            <person name="Wang B.B."/>
            <person name="Wang K."/>
            <person name="Wang M."/>
            <person name="Wang X."/>
            <person name="Warfsmann J."/>
            <person name="Weissenbach J."/>
            <person name="White D.D."/>
            <person name="White J.D."/>
            <person name="Wiley G.B."/>
            <person name="Wincker P."/>
            <person name="Xing Y."/>
            <person name="Yang L."/>
            <person name="Yao Z."/>
            <person name="Ying F."/>
            <person name="Zhai J."/>
            <person name="Zhou L."/>
            <person name="Zuber A."/>
            <person name="Denarie J."/>
            <person name="Dixon R.A."/>
            <person name="May G.D."/>
            <person name="Schwartz D.C."/>
            <person name="Rogers J."/>
            <person name="Quetier F."/>
            <person name="Town C.D."/>
            <person name="Roe B.A."/>
        </authorList>
    </citation>
    <scope>NUCLEOTIDE SEQUENCE [LARGE SCALE GENOMIC DNA]</scope>
    <source>
        <strain evidence="4">A17</strain>
        <strain evidence="6 7">cv. Jemalong A17</strain>
    </source>
</reference>
<evidence type="ECO:0000313" key="4">
    <source>
        <dbReference type="EMBL" id="KEH32205.1"/>
    </source>
</evidence>
<evidence type="ECO:0000256" key="1">
    <source>
        <dbReference type="ARBA" id="ARBA00022884"/>
    </source>
</evidence>
<dbReference type="InterPro" id="IPR035979">
    <property type="entry name" value="RBD_domain_sf"/>
</dbReference>
<evidence type="ECO:0000313" key="6">
    <source>
        <dbReference type="EnsemblPlants" id="KEH32205"/>
    </source>
</evidence>
<dbReference type="PANTHER" id="PTHR45880">
    <property type="entry name" value="RNA-BINDING MOTIF PROTEIN, X-LINKED 2"/>
    <property type="match status" value="1"/>
</dbReference>
<feature type="domain" description="RRM" evidence="3">
    <location>
        <begin position="71"/>
        <end position="149"/>
    </location>
</feature>
<dbReference type="GO" id="GO:0000398">
    <property type="term" value="P:mRNA splicing, via spliceosome"/>
    <property type="evidence" value="ECO:0000318"/>
    <property type="project" value="GO_Central"/>
</dbReference>
<dbReference type="EMBL" id="PSQE01000004">
    <property type="protein sequence ID" value="RHN64126.1"/>
    <property type="molecule type" value="Genomic_DNA"/>
</dbReference>
<dbReference type="STRING" id="3880.A0A072V257"/>